<proteinExistence type="predicted"/>
<feature type="compositionally biased region" description="Basic and acidic residues" evidence="1">
    <location>
        <begin position="470"/>
        <end position="483"/>
    </location>
</feature>
<name>A0ABQ0KTU8_MYCCL</name>
<feature type="compositionally biased region" description="Basic and acidic residues" evidence="1">
    <location>
        <begin position="405"/>
        <end position="426"/>
    </location>
</feature>
<feature type="region of interest" description="Disordered" evidence="1">
    <location>
        <begin position="395"/>
        <end position="534"/>
    </location>
</feature>
<accession>A0ABQ0KTU8</accession>
<reference evidence="2" key="1">
    <citation type="submission" date="2014-09" db="EMBL/GenBank/DDBJ databases">
        <title>Genome sequence of the luminous mushroom Mycena chlorophos for searching fungal bioluminescence genes.</title>
        <authorList>
            <person name="Tanaka Y."/>
            <person name="Kasuga D."/>
            <person name="Oba Y."/>
            <person name="Hase S."/>
            <person name="Sato K."/>
            <person name="Oba Y."/>
            <person name="Sakakibara Y."/>
        </authorList>
    </citation>
    <scope>NUCLEOTIDE SEQUENCE</scope>
</reference>
<dbReference type="EMBL" id="DF837685">
    <property type="protein sequence ID" value="GAT42284.1"/>
    <property type="molecule type" value="Genomic_DNA"/>
</dbReference>
<organism evidence="2 3">
    <name type="scientific">Mycena chlorophos</name>
    <name type="common">Agaric fungus</name>
    <name type="synonym">Agaricus chlorophos</name>
    <dbReference type="NCBI Taxonomy" id="658473"/>
    <lineage>
        <taxon>Eukaryota</taxon>
        <taxon>Fungi</taxon>
        <taxon>Dikarya</taxon>
        <taxon>Basidiomycota</taxon>
        <taxon>Agaricomycotina</taxon>
        <taxon>Agaricomycetes</taxon>
        <taxon>Agaricomycetidae</taxon>
        <taxon>Agaricales</taxon>
        <taxon>Marasmiineae</taxon>
        <taxon>Mycenaceae</taxon>
        <taxon>Mycena</taxon>
    </lineage>
</organism>
<protein>
    <submittedName>
        <fullName evidence="2">Uncharacterized protein</fullName>
    </submittedName>
</protein>
<evidence type="ECO:0000313" key="2">
    <source>
        <dbReference type="EMBL" id="GAT42284.1"/>
    </source>
</evidence>
<feature type="compositionally biased region" description="Polar residues" evidence="1">
    <location>
        <begin position="507"/>
        <end position="534"/>
    </location>
</feature>
<feature type="non-terminal residue" evidence="2">
    <location>
        <position position="534"/>
    </location>
</feature>
<feature type="compositionally biased region" description="Basic and acidic residues" evidence="1">
    <location>
        <begin position="433"/>
        <end position="460"/>
    </location>
</feature>
<dbReference type="Proteomes" id="UP000815677">
    <property type="component" value="Unassembled WGS sequence"/>
</dbReference>
<keyword evidence="3" id="KW-1185">Reference proteome</keyword>
<gene>
    <name evidence="2" type="ORF">MCHLO_00003</name>
</gene>
<evidence type="ECO:0000256" key="1">
    <source>
        <dbReference type="SAM" id="MobiDB-lite"/>
    </source>
</evidence>
<evidence type="ECO:0000313" key="3">
    <source>
        <dbReference type="Proteomes" id="UP000815677"/>
    </source>
</evidence>
<sequence>MMMTDSTARFALRSWPYLAHPDTRNVLTNAEADIHGWSDFCARSSLPSSGLGRSVHAGFAALLSTATDQRLLTLAQYMYPDPSELSNVRSCQLYLGSARVGDVTMHRRTVSRAMELAFLPILTLELFLLHEDRTSLMPTTPSRPILIHPELNRIKVLVSPHKLAQEVLMTLNRDSTPQIGPSFAPNTTVDHKTCLDILVDVLEQKGKHNVATNLFFAVILLRCILQVRHPNFPSACLTSMQGNWDFEQGTVLRDCLVELYSQKSWGPVPPFTPTPTGFRDVTGPLVAALGISPLVLLADVSLTKYSRDTQLFELYYHSHRRFVDESRSWRQVPFMKAESILRTLLFEAARGDFGAYEIPARLAQNAEFRSALLSATKPQVPPTSWWSTERDVLREINPAGSSSPKRKDPPAREEEPNPKRARRDDHSEEDELEPKGKQPKRKDPPARKQDAKGKRARVDADSDEEEDEPDPKGKGRQKGENPRADAVQAQKRGRTTRNPESAFRPSGRSQSGSKSTAAGSNVKETTVATTSSQS</sequence>